<dbReference type="PANTHER" id="PTHR36435">
    <property type="entry name" value="SLR1288 PROTEIN"/>
    <property type="match status" value="1"/>
</dbReference>
<feature type="transmembrane region" description="Helical" evidence="1">
    <location>
        <begin position="145"/>
        <end position="162"/>
    </location>
</feature>
<dbReference type="Proteomes" id="UP000179934">
    <property type="component" value="Unassembled WGS sequence"/>
</dbReference>
<feature type="transmembrane region" description="Helical" evidence="1">
    <location>
        <begin position="73"/>
        <end position="93"/>
    </location>
</feature>
<keyword evidence="1" id="KW-0812">Transmembrane</keyword>
<dbReference type="InterPro" id="IPR052710">
    <property type="entry name" value="CAAX_protease"/>
</dbReference>
<sequence>MLPLPDTLIWGALALGTLLCLARQRLPGFLLLAVALLLALWLDRITTAALSVSLAALLLAWRLPSLSGYGRTLAWGALLAWAVALTLHLVPGFNNLKVLDQALAGPASVPFNMYLNLDKPLLFFGLLLACPTLLGKGGAIRWRPLAMLLLPLGALLVIAWQLGALRPEVGLPHWWWLFALNNLLFTCVAEEALFRGAIQQRLAERYRPWMAIVVAAMLFGAIHLPGGPLLALFATLAGCCYGLAFQLSGRLSVAILIHFAFNFAHLALFTYPLART</sequence>
<evidence type="ECO:0000256" key="1">
    <source>
        <dbReference type="SAM" id="Phobius"/>
    </source>
</evidence>
<dbReference type="GO" id="GO:0006508">
    <property type="term" value="P:proteolysis"/>
    <property type="evidence" value="ECO:0007669"/>
    <property type="project" value="UniProtKB-KW"/>
</dbReference>
<feature type="transmembrane region" description="Helical" evidence="1">
    <location>
        <begin position="254"/>
        <end position="274"/>
    </location>
</feature>
<proteinExistence type="predicted"/>
<dbReference type="AlphaFoldDB" id="A0A1S2CL93"/>
<dbReference type="GO" id="GO:0080120">
    <property type="term" value="P:CAAX-box protein maturation"/>
    <property type="evidence" value="ECO:0007669"/>
    <property type="project" value="UniProtKB-ARBA"/>
</dbReference>
<feature type="transmembrane region" description="Helical" evidence="1">
    <location>
        <begin position="32"/>
        <end position="61"/>
    </location>
</feature>
<dbReference type="OrthoDB" id="5322702at2"/>
<dbReference type="STRING" id="646.BJD16_06700"/>
<evidence type="ECO:0000313" key="4">
    <source>
        <dbReference type="Proteomes" id="UP000179934"/>
    </source>
</evidence>
<feature type="transmembrane region" description="Helical" evidence="1">
    <location>
        <begin position="206"/>
        <end position="224"/>
    </location>
</feature>
<name>A0A1S2CL93_AERSO</name>
<feature type="transmembrane region" description="Helical" evidence="1">
    <location>
        <begin position="113"/>
        <end position="133"/>
    </location>
</feature>
<dbReference type="GO" id="GO:0004175">
    <property type="term" value="F:endopeptidase activity"/>
    <property type="evidence" value="ECO:0007669"/>
    <property type="project" value="UniProtKB-ARBA"/>
</dbReference>
<dbReference type="GeneID" id="58924280"/>
<dbReference type="EMBL" id="MKFU01000066">
    <property type="protein sequence ID" value="OHY88473.1"/>
    <property type="molecule type" value="Genomic_DNA"/>
</dbReference>
<organism evidence="3 4">
    <name type="scientific">Aeromonas sobria</name>
    <dbReference type="NCBI Taxonomy" id="646"/>
    <lineage>
        <taxon>Bacteria</taxon>
        <taxon>Pseudomonadati</taxon>
        <taxon>Pseudomonadota</taxon>
        <taxon>Gammaproteobacteria</taxon>
        <taxon>Aeromonadales</taxon>
        <taxon>Aeromonadaceae</taxon>
        <taxon>Aeromonas</taxon>
    </lineage>
</organism>
<reference evidence="3 4" key="1">
    <citation type="submission" date="2016-09" db="EMBL/GenBank/DDBJ databases">
        <title>Draft Genome Sequence of Aeromonas sobria Strain 08005, Isolated from Sick Rana catesbeiana.</title>
        <authorList>
            <person name="Yang Q."/>
        </authorList>
    </citation>
    <scope>NUCLEOTIDE SEQUENCE [LARGE SCALE GENOMIC DNA]</scope>
    <source>
        <strain evidence="3 4">08005</strain>
    </source>
</reference>
<evidence type="ECO:0000259" key="2">
    <source>
        <dbReference type="Pfam" id="PF02517"/>
    </source>
</evidence>
<gene>
    <name evidence="3" type="ORF">BJD16_06700</name>
</gene>
<dbReference type="Pfam" id="PF02517">
    <property type="entry name" value="Rce1-like"/>
    <property type="match status" value="1"/>
</dbReference>
<dbReference type="PANTHER" id="PTHR36435:SF1">
    <property type="entry name" value="CAAX AMINO TERMINAL PROTEASE FAMILY PROTEIN"/>
    <property type="match status" value="1"/>
</dbReference>
<feature type="transmembrane region" description="Helical" evidence="1">
    <location>
        <begin position="174"/>
        <end position="194"/>
    </location>
</feature>
<comment type="caution">
    <text evidence="3">The sequence shown here is derived from an EMBL/GenBank/DDBJ whole genome shotgun (WGS) entry which is preliminary data.</text>
</comment>
<keyword evidence="1" id="KW-0472">Membrane</keyword>
<protein>
    <submittedName>
        <fullName evidence="3">CAAX protease</fullName>
    </submittedName>
</protein>
<keyword evidence="3" id="KW-0645">Protease</keyword>
<evidence type="ECO:0000313" key="3">
    <source>
        <dbReference type="EMBL" id="OHY88473.1"/>
    </source>
</evidence>
<dbReference type="InterPro" id="IPR003675">
    <property type="entry name" value="Rce1/LyrA-like_dom"/>
</dbReference>
<keyword evidence="3" id="KW-0378">Hydrolase</keyword>
<dbReference type="RefSeq" id="WP_042024185.1">
    <property type="nucleotide sequence ID" value="NZ_CDBW01000045.1"/>
</dbReference>
<feature type="domain" description="CAAX prenyl protease 2/Lysostaphin resistance protein A-like" evidence="2">
    <location>
        <begin position="173"/>
        <end position="263"/>
    </location>
</feature>
<accession>A0A1S2CL93</accession>
<keyword evidence="1" id="KW-1133">Transmembrane helix</keyword>